<gene>
    <name evidence="2" type="primary">LOC116220475</name>
</gene>
<proteinExistence type="predicted"/>
<accession>A0A6P8FIK8</accession>
<dbReference type="GeneID" id="116220475"/>
<protein>
    <submittedName>
        <fullName evidence="2">Uncharacterized protein LOC116220475</fullName>
    </submittedName>
</protein>
<evidence type="ECO:0000313" key="1">
    <source>
        <dbReference type="Proteomes" id="UP000515152"/>
    </source>
</evidence>
<dbReference type="AlphaFoldDB" id="A0A6P8FIK8"/>
<sequence length="265" mass="29464">MENKTITIAEILAKPRNRQQVNIKVKIQDIRENTTRWLQHECREIQMSTYSVADSTASILLTTWNNMDLTINSWYTLSPVTVKDYNNTITVSTSPSTAAETINRPPRHGVAAPVTDNSEEVTGLIIGAMTTSTITCPKRHPLPNCPPGAPFHMCPTCNQHFITAKLRHQWNVTLTLEINDTTIREFKMDHTVVLNTAPKHIYLDTDPITVTAHFLSIGLVTVRVKDDAVSALHPCTASASVQQDTDIADETLLTFLDETLSTSDV</sequence>
<dbReference type="RefSeq" id="XP_031423042.1">
    <property type="nucleotide sequence ID" value="XM_031567182.1"/>
</dbReference>
<dbReference type="Proteomes" id="UP000515152">
    <property type="component" value="Chromosome 5"/>
</dbReference>
<name>A0A6P8FIK8_CLUHA</name>
<organism evidence="1 2">
    <name type="scientific">Clupea harengus</name>
    <name type="common">Atlantic herring</name>
    <dbReference type="NCBI Taxonomy" id="7950"/>
    <lineage>
        <taxon>Eukaryota</taxon>
        <taxon>Metazoa</taxon>
        <taxon>Chordata</taxon>
        <taxon>Craniata</taxon>
        <taxon>Vertebrata</taxon>
        <taxon>Euteleostomi</taxon>
        <taxon>Actinopterygii</taxon>
        <taxon>Neopterygii</taxon>
        <taxon>Teleostei</taxon>
        <taxon>Clupei</taxon>
        <taxon>Clupeiformes</taxon>
        <taxon>Clupeoidei</taxon>
        <taxon>Clupeidae</taxon>
        <taxon>Clupea</taxon>
    </lineage>
</organism>
<reference evidence="2" key="1">
    <citation type="submission" date="2025-08" db="UniProtKB">
        <authorList>
            <consortium name="RefSeq"/>
        </authorList>
    </citation>
    <scope>IDENTIFICATION</scope>
</reference>
<dbReference type="InterPro" id="IPR012340">
    <property type="entry name" value="NA-bd_OB-fold"/>
</dbReference>
<keyword evidence="1" id="KW-1185">Reference proteome</keyword>
<dbReference type="OrthoDB" id="8697758at2759"/>
<dbReference type="Gene3D" id="2.40.50.140">
    <property type="entry name" value="Nucleic acid-binding proteins"/>
    <property type="match status" value="1"/>
</dbReference>
<dbReference type="KEGG" id="char:116220475"/>
<dbReference type="SUPFAM" id="SSF50249">
    <property type="entry name" value="Nucleic acid-binding proteins"/>
    <property type="match status" value="1"/>
</dbReference>
<evidence type="ECO:0000313" key="2">
    <source>
        <dbReference type="RefSeq" id="XP_031423042.1"/>
    </source>
</evidence>